<dbReference type="InterPro" id="IPR027417">
    <property type="entry name" value="P-loop_NTPase"/>
</dbReference>
<dbReference type="InterPro" id="IPR002078">
    <property type="entry name" value="Sigma_54_int"/>
</dbReference>
<dbReference type="SUPFAM" id="SSF52540">
    <property type="entry name" value="P-loop containing nucleoside triphosphate hydrolases"/>
    <property type="match status" value="1"/>
</dbReference>
<dbReference type="PANTHER" id="PTHR32071">
    <property type="entry name" value="TRANSCRIPTIONAL REGULATORY PROTEIN"/>
    <property type="match status" value="1"/>
</dbReference>
<dbReference type="CDD" id="cd00009">
    <property type="entry name" value="AAA"/>
    <property type="match status" value="1"/>
</dbReference>
<dbReference type="Gene3D" id="1.10.8.60">
    <property type="match status" value="1"/>
</dbReference>
<evidence type="ECO:0000256" key="4">
    <source>
        <dbReference type="ARBA" id="ARBA00023125"/>
    </source>
</evidence>
<dbReference type="InterPro" id="IPR009057">
    <property type="entry name" value="Homeodomain-like_sf"/>
</dbReference>
<organism evidence="9">
    <name type="scientific">Thermocrinis ruber</name>
    <dbReference type="NCBI Taxonomy" id="75906"/>
    <lineage>
        <taxon>Bacteria</taxon>
        <taxon>Pseudomonadati</taxon>
        <taxon>Aquificota</taxon>
        <taxon>Aquificia</taxon>
        <taxon>Aquificales</taxon>
        <taxon>Aquificaceae</taxon>
        <taxon>Thermocrinis</taxon>
    </lineage>
</organism>
<feature type="domain" description="Sigma-54 factor interaction" evidence="7">
    <location>
        <begin position="223"/>
        <end position="452"/>
    </location>
</feature>
<evidence type="ECO:0000259" key="7">
    <source>
        <dbReference type="PROSITE" id="PS50045"/>
    </source>
</evidence>
<keyword evidence="6" id="KW-0804">Transcription</keyword>
<name>A0A7C5SY68_9AQUI</name>
<dbReference type="Pfam" id="PF13188">
    <property type="entry name" value="PAS_8"/>
    <property type="match status" value="1"/>
</dbReference>
<evidence type="ECO:0000256" key="3">
    <source>
        <dbReference type="ARBA" id="ARBA00023015"/>
    </source>
</evidence>
<evidence type="ECO:0000256" key="1">
    <source>
        <dbReference type="ARBA" id="ARBA00022741"/>
    </source>
</evidence>
<dbReference type="InterPro" id="IPR002197">
    <property type="entry name" value="HTH_Fis"/>
</dbReference>
<dbReference type="FunFam" id="3.40.50.300:FF:000006">
    <property type="entry name" value="DNA-binding transcriptional regulator NtrC"/>
    <property type="match status" value="1"/>
</dbReference>
<dbReference type="InterPro" id="IPR025662">
    <property type="entry name" value="Sigma_54_int_dom_ATP-bd_1"/>
</dbReference>
<feature type="domain" description="PAS" evidence="8">
    <location>
        <begin position="4"/>
        <end position="34"/>
    </location>
</feature>
<dbReference type="InterPro" id="IPR003593">
    <property type="entry name" value="AAA+_ATPase"/>
</dbReference>
<keyword evidence="2" id="KW-0067">ATP-binding</keyword>
<dbReference type="InterPro" id="IPR000014">
    <property type="entry name" value="PAS"/>
</dbReference>
<reference evidence="9" key="1">
    <citation type="journal article" date="2020" name="mSystems">
        <title>Genome- and Community-Level Interaction Insights into Carbon Utilization and Element Cycling Functions of Hydrothermarchaeota in Hydrothermal Sediment.</title>
        <authorList>
            <person name="Zhou Z."/>
            <person name="Liu Y."/>
            <person name="Xu W."/>
            <person name="Pan J."/>
            <person name="Luo Z.H."/>
            <person name="Li M."/>
        </authorList>
    </citation>
    <scope>NUCLEOTIDE SEQUENCE [LARGE SCALE GENOMIC DNA]</scope>
    <source>
        <strain evidence="9">SpSt-114</strain>
    </source>
</reference>
<dbReference type="EMBL" id="DSAC01000110">
    <property type="protein sequence ID" value="HHO74723.1"/>
    <property type="molecule type" value="Genomic_DNA"/>
</dbReference>
<dbReference type="SUPFAM" id="SSF46689">
    <property type="entry name" value="Homeodomain-like"/>
    <property type="match status" value="1"/>
</dbReference>
<dbReference type="InterPro" id="IPR058031">
    <property type="entry name" value="AAA_lid_NorR"/>
</dbReference>
<keyword evidence="1" id="KW-0547">Nucleotide-binding</keyword>
<dbReference type="GO" id="GO:0043565">
    <property type="term" value="F:sequence-specific DNA binding"/>
    <property type="evidence" value="ECO:0007669"/>
    <property type="project" value="InterPro"/>
</dbReference>
<dbReference type="Gene3D" id="1.10.10.60">
    <property type="entry name" value="Homeodomain-like"/>
    <property type="match status" value="1"/>
</dbReference>
<dbReference type="PROSITE" id="PS00676">
    <property type="entry name" value="SIGMA54_INTERACT_2"/>
    <property type="match status" value="1"/>
</dbReference>
<dbReference type="PROSITE" id="PS50045">
    <property type="entry name" value="SIGMA54_INTERACT_4"/>
    <property type="match status" value="1"/>
</dbReference>
<dbReference type="InterPro" id="IPR025943">
    <property type="entry name" value="Sigma_54_int_dom_ATP-bd_2"/>
</dbReference>
<dbReference type="InterPro" id="IPR035965">
    <property type="entry name" value="PAS-like_dom_sf"/>
</dbReference>
<dbReference type="GO" id="GO:0006355">
    <property type="term" value="P:regulation of DNA-templated transcription"/>
    <property type="evidence" value="ECO:0007669"/>
    <property type="project" value="InterPro"/>
</dbReference>
<dbReference type="PRINTS" id="PR01590">
    <property type="entry name" value="HTHFIS"/>
</dbReference>
<dbReference type="GO" id="GO:0005524">
    <property type="term" value="F:ATP binding"/>
    <property type="evidence" value="ECO:0007669"/>
    <property type="project" value="UniProtKB-KW"/>
</dbReference>
<keyword evidence="4" id="KW-0238">DNA-binding</keyword>
<comment type="caution">
    <text evidence="9">The sequence shown here is derived from an EMBL/GenBank/DDBJ whole genome shotgun (WGS) entry which is preliminary data.</text>
</comment>
<dbReference type="SUPFAM" id="SSF55785">
    <property type="entry name" value="PYP-like sensor domain (PAS domain)"/>
    <property type="match status" value="1"/>
</dbReference>
<dbReference type="Gene3D" id="3.30.450.20">
    <property type="entry name" value="PAS domain"/>
    <property type="match status" value="2"/>
</dbReference>
<dbReference type="SMART" id="SM00382">
    <property type="entry name" value="AAA"/>
    <property type="match status" value="1"/>
</dbReference>
<sequence>MDFEVFENFLEGVLVIDQKLKVVYANPSAKEILGDKLKIGEGCRGLFSICESCPAKFVKEEGEGVQVYDVETVSGKHVCWSMSLVKNAYFVETFRDVSNVVYCIVEAERQKAHKEAILNSIVEAILVVDKEGYVLEHNKIAHRMLCRQEEEGLLGKNIKELIELSLEELPPEGERADVYVETPCGKQKASVLVSPMSSGFGYVVSLHPVQEVLSCTLGEENAIVFKSKAMQKVLELAQSVAEYDTNVLIEGETGTGKNLLAKYIHYLSPRRDRPFVKINCSAIPEGLLEAELFGYVKGAFTGAIKNKPGKVELAEGGTLLLDEIGDMPLSLQAKILHLVQDKEFERLGDTKFRKANVRIIASTNKNLWELVQRGKFREDLYYRLSVIRITIPPLRDRREDIPILVEHFLQKFSKKYNRRIKGISPDAMKMLLSYPFCGNIRELENIIERAVITARGSMIRVEDLQLDHQGKEEEEKERIKRVLEQVGGNKSLAAKLLGIHRTTLWRKMREYGLENLV</sequence>
<protein>
    <submittedName>
        <fullName evidence="9">PAS domain-containing protein</fullName>
    </submittedName>
</protein>
<dbReference type="Gene3D" id="3.40.50.300">
    <property type="entry name" value="P-loop containing nucleotide triphosphate hydrolases"/>
    <property type="match status" value="1"/>
</dbReference>
<dbReference type="AlphaFoldDB" id="A0A7C5SY68"/>
<dbReference type="Pfam" id="PF00158">
    <property type="entry name" value="Sigma54_activat"/>
    <property type="match status" value="1"/>
</dbReference>
<keyword evidence="5" id="KW-0010">Activator</keyword>
<dbReference type="Pfam" id="PF25601">
    <property type="entry name" value="AAA_lid_14"/>
    <property type="match status" value="1"/>
</dbReference>
<dbReference type="PROSITE" id="PS00675">
    <property type="entry name" value="SIGMA54_INTERACT_1"/>
    <property type="match status" value="1"/>
</dbReference>
<evidence type="ECO:0000259" key="8">
    <source>
        <dbReference type="PROSITE" id="PS50112"/>
    </source>
</evidence>
<gene>
    <name evidence="9" type="ORF">ENN04_08885</name>
</gene>
<dbReference type="PROSITE" id="PS50112">
    <property type="entry name" value="PAS"/>
    <property type="match status" value="1"/>
</dbReference>
<evidence type="ECO:0000313" key="9">
    <source>
        <dbReference type="EMBL" id="HHO74723.1"/>
    </source>
</evidence>
<dbReference type="FunFam" id="1.10.8.60:FF:000014">
    <property type="entry name" value="DNA-binding transcriptional regulator NtrC"/>
    <property type="match status" value="1"/>
</dbReference>
<proteinExistence type="predicted"/>
<keyword evidence="3" id="KW-0805">Transcription regulation</keyword>
<evidence type="ECO:0000256" key="2">
    <source>
        <dbReference type="ARBA" id="ARBA00022840"/>
    </source>
</evidence>
<accession>A0A7C5SY68</accession>
<evidence type="ECO:0000256" key="6">
    <source>
        <dbReference type="ARBA" id="ARBA00023163"/>
    </source>
</evidence>
<evidence type="ECO:0000256" key="5">
    <source>
        <dbReference type="ARBA" id="ARBA00023159"/>
    </source>
</evidence>